<feature type="region of interest" description="Disordered" evidence="2">
    <location>
        <begin position="633"/>
        <end position="682"/>
    </location>
</feature>
<feature type="region of interest" description="Disordered" evidence="2">
    <location>
        <begin position="838"/>
        <end position="873"/>
    </location>
</feature>
<dbReference type="InterPro" id="IPR036322">
    <property type="entry name" value="WD40_repeat_dom_sf"/>
</dbReference>
<dbReference type="EMBL" id="JAACJO010000007">
    <property type="protein sequence ID" value="KAF5355975.1"/>
    <property type="molecule type" value="Genomic_DNA"/>
</dbReference>
<dbReference type="GO" id="GO:0032040">
    <property type="term" value="C:small-subunit processome"/>
    <property type="evidence" value="ECO:0007669"/>
    <property type="project" value="TreeGrafter"/>
</dbReference>
<accession>A0A8H5G009</accession>
<dbReference type="InterPro" id="IPR001680">
    <property type="entry name" value="WD40_rpt"/>
</dbReference>
<dbReference type="SMART" id="SM00320">
    <property type="entry name" value="WD40"/>
    <property type="match status" value="7"/>
</dbReference>
<dbReference type="Pfam" id="PF00400">
    <property type="entry name" value="WD40"/>
    <property type="match status" value="2"/>
</dbReference>
<feature type="compositionally biased region" description="Acidic residues" evidence="2">
    <location>
        <begin position="222"/>
        <end position="234"/>
    </location>
</feature>
<dbReference type="InterPro" id="IPR015943">
    <property type="entry name" value="WD40/YVTN_repeat-like_dom_sf"/>
</dbReference>
<dbReference type="PANTHER" id="PTHR44163:SF1">
    <property type="entry name" value="U3 SMALL NUCLEOLAR RNA-ASSOCIATED PROTEIN 4 HOMOLOG"/>
    <property type="match status" value="1"/>
</dbReference>
<comment type="caution">
    <text evidence="3">The sequence shown here is derived from an EMBL/GenBank/DDBJ whole genome shotgun (WGS) entry which is preliminary data.</text>
</comment>
<dbReference type="InterPro" id="IPR011044">
    <property type="entry name" value="Quino_amine_DH_bsu"/>
</dbReference>
<keyword evidence="4" id="KW-1185">Reference proteome</keyword>
<sequence>MLPEKRKENAPVKLAVHRCRFVDYAPSAITALAFPPLPLPSVKRKRRKTPGKQSLRYGTLAVGHANGNIDLCEWSGSEQSVQCSQAWVVRKTMPGPCPSKVDSLTFVIRHPDDFEADDVPSISDLRLFSSGGGSELLEWNLEKSCVKRTIGSQGGAIWCVAANPASTFLALGCEDGTVRLLSIVNDTLEHYRRFDRVKCRMLSIAWGPPVPRSRAQSSMNEDGSDSDSDDDEDDWQDSWLVTGCSDSSLRKWDLKTGQSLERMAVDKIRGERTLVWTVGVLGDGTIVSGDSLGHVKFWDSRTCTQLHSFQAHGADVLALTINPEGKAIYTSGVDQKTVQFSLVRTNSSSTTTSGLRWAQTNSRRMHSHDVRALASWPPYSPLPPNYKRTFPLDIAPILASGGLDMSVVLSPAALPESTVTKVINPLSTSTESTFGDAYHRRLAYTTGNAIRISRNGRLVLCLRETGLSVWRILKKPQLETPDDVKEDADESWNGGWEKVLEMELNVASNLITGEISEDGRWLAVSDIYEAKLFSLHTDEKERVSVKRVKDFPALIHSSIPNASSDTSTGAVSLCFSPDSSKLVLSTPQTSHILIFDLTSDKPRLLRRFEHHRLKEAVIGDRVVKSLKHPKQLNGIVTNGKHAPRGEDVEMGDVEDEIETEESSEEAEGSGSESDDNRNPIANTIPSVHRLTISPDGQWLATSDDQRHTHIFNLDSISHHGLLPTFPLPIECFAFSPMNPNILFLAFPDNTLQVYDVEARQFPAWSKDLSLSSPSPSPIAKRLANLHDSILGICFPPPLNTSDAMDTSKEGSQKDGDQSHHALLWGANWLLKLPLSLSTTGGGWRTSKKRRRAQVQLQEQPDAQEPAGEESLASSSTKLITHYRPILHVDFLSHREIVVVERPLVDVLSTLPPAYFKHKYGSS</sequence>
<feature type="compositionally biased region" description="Acidic residues" evidence="2">
    <location>
        <begin position="648"/>
        <end position="667"/>
    </location>
</feature>
<evidence type="ECO:0008006" key="5">
    <source>
        <dbReference type="Google" id="ProtNLM"/>
    </source>
</evidence>
<dbReference type="Gene3D" id="2.130.10.10">
    <property type="entry name" value="YVTN repeat-like/Quinoprotein amine dehydrogenase"/>
    <property type="match status" value="3"/>
</dbReference>
<protein>
    <recommendedName>
        <fullName evidence="5">WD40 repeat-like protein</fullName>
    </recommendedName>
</protein>
<evidence type="ECO:0000313" key="3">
    <source>
        <dbReference type="EMBL" id="KAF5355975.1"/>
    </source>
</evidence>
<reference evidence="3 4" key="1">
    <citation type="journal article" date="2020" name="ISME J.">
        <title>Uncovering the hidden diversity of litter-decomposition mechanisms in mushroom-forming fungi.</title>
        <authorList>
            <person name="Floudas D."/>
            <person name="Bentzer J."/>
            <person name="Ahren D."/>
            <person name="Johansson T."/>
            <person name="Persson P."/>
            <person name="Tunlid A."/>
        </authorList>
    </citation>
    <scope>NUCLEOTIDE SEQUENCE [LARGE SCALE GENOMIC DNA]</scope>
    <source>
        <strain evidence="3 4">CBS 146.42</strain>
    </source>
</reference>
<dbReference type="PROSITE" id="PS50082">
    <property type="entry name" value="WD_REPEATS_2"/>
    <property type="match status" value="1"/>
</dbReference>
<evidence type="ECO:0000256" key="2">
    <source>
        <dbReference type="SAM" id="MobiDB-lite"/>
    </source>
</evidence>
<feature type="region of interest" description="Disordered" evidence="2">
    <location>
        <begin position="211"/>
        <end position="234"/>
    </location>
</feature>
<dbReference type="GO" id="GO:0003723">
    <property type="term" value="F:RNA binding"/>
    <property type="evidence" value="ECO:0007669"/>
    <property type="project" value="TreeGrafter"/>
</dbReference>
<feature type="repeat" description="WD" evidence="1">
    <location>
        <begin position="240"/>
        <end position="262"/>
    </location>
</feature>
<organism evidence="3 4">
    <name type="scientific">Leucocoprinus leucothites</name>
    <dbReference type="NCBI Taxonomy" id="201217"/>
    <lineage>
        <taxon>Eukaryota</taxon>
        <taxon>Fungi</taxon>
        <taxon>Dikarya</taxon>
        <taxon>Basidiomycota</taxon>
        <taxon>Agaricomycotina</taxon>
        <taxon>Agaricomycetes</taxon>
        <taxon>Agaricomycetidae</taxon>
        <taxon>Agaricales</taxon>
        <taxon>Agaricineae</taxon>
        <taxon>Agaricaceae</taxon>
        <taxon>Leucocoprinus</taxon>
    </lineage>
</organism>
<dbReference type="GO" id="GO:0034455">
    <property type="term" value="C:t-UTP complex"/>
    <property type="evidence" value="ECO:0007669"/>
    <property type="project" value="TreeGrafter"/>
</dbReference>
<dbReference type="GO" id="GO:0000462">
    <property type="term" value="P:maturation of SSU-rRNA from tricistronic rRNA transcript (SSU-rRNA, 5.8S rRNA, LSU-rRNA)"/>
    <property type="evidence" value="ECO:0007669"/>
    <property type="project" value="InterPro"/>
</dbReference>
<dbReference type="PANTHER" id="PTHR44163">
    <property type="entry name" value="U3 SMALL NUCLEOLAR RNA-ASSOCIATED PROTEIN 4 HOMOLOG"/>
    <property type="match status" value="1"/>
</dbReference>
<dbReference type="GO" id="GO:0030686">
    <property type="term" value="C:90S preribosome"/>
    <property type="evidence" value="ECO:0007669"/>
    <property type="project" value="InterPro"/>
</dbReference>
<keyword evidence="1" id="KW-0853">WD repeat</keyword>
<name>A0A8H5G009_9AGAR</name>
<evidence type="ECO:0000313" key="4">
    <source>
        <dbReference type="Proteomes" id="UP000559027"/>
    </source>
</evidence>
<dbReference type="OrthoDB" id="8883818at2759"/>
<gene>
    <name evidence="3" type="ORF">D9756_004245</name>
</gene>
<dbReference type="Proteomes" id="UP000559027">
    <property type="component" value="Unassembled WGS sequence"/>
</dbReference>
<dbReference type="SUPFAM" id="SSF50969">
    <property type="entry name" value="YVTN repeat-like/Quinoprotein amine dehydrogenase"/>
    <property type="match status" value="1"/>
</dbReference>
<evidence type="ECO:0000256" key="1">
    <source>
        <dbReference type="PROSITE-ProRule" id="PRU00221"/>
    </source>
</evidence>
<dbReference type="AlphaFoldDB" id="A0A8H5G009"/>
<dbReference type="InterPro" id="IPR046351">
    <property type="entry name" value="UTP4"/>
</dbReference>
<dbReference type="SUPFAM" id="SSF50978">
    <property type="entry name" value="WD40 repeat-like"/>
    <property type="match status" value="1"/>
</dbReference>
<proteinExistence type="predicted"/>